<evidence type="ECO:0000256" key="3">
    <source>
        <dbReference type="ARBA" id="ARBA00023098"/>
    </source>
</evidence>
<evidence type="ECO:0000256" key="4">
    <source>
        <dbReference type="PROSITE-ProRule" id="PRU01161"/>
    </source>
</evidence>
<keyword evidence="2 4" id="KW-0442">Lipid degradation</keyword>
<dbReference type="InterPro" id="IPR050301">
    <property type="entry name" value="NTE"/>
</dbReference>
<dbReference type="PANTHER" id="PTHR14226">
    <property type="entry name" value="NEUROPATHY TARGET ESTERASE/SWISS CHEESE D.MELANOGASTER"/>
    <property type="match status" value="1"/>
</dbReference>
<proteinExistence type="predicted"/>
<keyword evidence="1 4" id="KW-0378">Hydrolase</keyword>
<dbReference type="GO" id="GO:0016042">
    <property type="term" value="P:lipid catabolic process"/>
    <property type="evidence" value="ECO:0007669"/>
    <property type="project" value="UniProtKB-UniRule"/>
</dbReference>
<sequence length="347" mass="38079">MEQILTTYKTISLAIQGGGTYGAFGWGVLDRLLQEDDLVIDALSGSSAGAINAVVLADGYARGGGREGARRALDRFWRTLGSAAVLSPLQRTPLDRMAPTFTMEFSPAYHLLEMMGALMGPVREGPLTLNPLRNFLASMIDFDRVRDCEELQLFVAATNVRTGTGKLFRRQEMDVQRLVASACLPTVFAAVEVEGEMYWDGSYVANPPLDPLMRHSTASDLIIIQNNPIARSDMPTNIADIANRSNEIAFNISFVREVSALRYLNGLPDEVRGAGAAPNSKHLHLISGNDYLQDHGISAKMNAEMPFLQMLHDRGVETADLWLREQGAHLGVKSTLDPMPVFFPDQI</sequence>
<evidence type="ECO:0000259" key="5">
    <source>
        <dbReference type="PROSITE" id="PS51635"/>
    </source>
</evidence>
<feature type="short sequence motif" description="GXSXG" evidence="4">
    <location>
        <begin position="45"/>
        <end position="49"/>
    </location>
</feature>
<accession>A0A1S2NBE9</accession>
<dbReference type="PROSITE" id="PS51635">
    <property type="entry name" value="PNPLA"/>
    <property type="match status" value="1"/>
</dbReference>
<dbReference type="Gene3D" id="3.40.1090.10">
    <property type="entry name" value="Cytosolic phospholipase A2 catalytic domain"/>
    <property type="match status" value="2"/>
</dbReference>
<dbReference type="GO" id="GO:0016787">
    <property type="term" value="F:hydrolase activity"/>
    <property type="evidence" value="ECO:0007669"/>
    <property type="project" value="UniProtKB-UniRule"/>
</dbReference>
<feature type="active site" description="Nucleophile" evidence="4">
    <location>
        <position position="47"/>
    </location>
</feature>
<comment type="caution">
    <text evidence="4">Lacks conserved residue(s) required for the propagation of feature annotation.</text>
</comment>
<evidence type="ECO:0000256" key="2">
    <source>
        <dbReference type="ARBA" id="ARBA00022963"/>
    </source>
</evidence>
<feature type="domain" description="PNPLA" evidence="5">
    <location>
        <begin position="13"/>
        <end position="213"/>
    </location>
</feature>
<reference evidence="6 7" key="1">
    <citation type="submission" date="2014-10" db="EMBL/GenBank/DDBJ databases">
        <authorList>
            <person name="Seo M.-J."/>
            <person name="Seok Y.J."/>
            <person name="Cha I.-T."/>
        </authorList>
    </citation>
    <scope>NUCLEOTIDE SEQUENCE [LARGE SCALE GENOMIC DNA]</scope>
    <source>
        <strain evidence="6 7">NEU</strain>
    </source>
</reference>
<dbReference type="PANTHER" id="PTHR14226:SF78">
    <property type="entry name" value="SLR0060 PROTEIN"/>
    <property type="match status" value="1"/>
</dbReference>
<comment type="caution">
    <text evidence="6">The sequence shown here is derived from an EMBL/GenBank/DDBJ whole genome shotgun (WGS) entry which is preliminary data.</text>
</comment>
<dbReference type="AlphaFoldDB" id="A0A1S2NBE9"/>
<dbReference type="InterPro" id="IPR002641">
    <property type="entry name" value="PNPLA_dom"/>
</dbReference>
<gene>
    <name evidence="6" type="ORF">LO55_3911</name>
</gene>
<dbReference type="EMBL" id="JRYB01000001">
    <property type="protein sequence ID" value="OIJ41662.1"/>
    <property type="molecule type" value="Genomic_DNA"/>
</dbReference>
<dbReference type="Pfam" id="PF01734">
    <property type="entry name" value="Patatin"/>
    <property type="match status" value="1"/>
</dbReference>
<feature type="active site" description="Proton acceptor" evidence="4">
    <location>
        <position position="200"/>
    </location>
</feature>
<feature type="short sequence motif" description="GXGXXG" evidence="4">
    <location>
        <begin position="17"/>
        <end position="22"/>
    </location>
</feature>
<evidence type="ECO:0000256" key="1">
    <source>
        <dbReference type="ARBA" id="ARBA00022801"/>
    </source>
</evidence>
<organism evidence="6 7">
    <name type="scientific">Massilia timonae</name>
    <dbReference type="NCBI Taxonomy" id="47229"/>
    <lineage>
        <taxon>Bacteria</taxon>
        <taxon>Pseudomonadati</taxon>
        <taxon>Pseudomonadota</taxon>
        <taxon>Betaproteobacteria</taxon>
        <taxon>Burkholderiales</taxon>
        <taxon>Oxalobacteraceae</taxon>
        <taxon>Telluria group</taxon>
        <taxon>Massilia</taxon>
    </lineage>
</organism>
<dbReference type="Proteomes" id="UP000180246">
    <property type="component" value="Unassembled WGS sequence"/>
</dbReference>
<evidence type="ECO:0000313" key="7">
    <source>
        <dbReference type="Proteomes" id="UP000180246"/>
    </source>
</evidence>
<dbReference type="SUPFAM" id="SSF52151">
    <property type="entry name" value="FabD/lysophospholipase-like"/>
    <property type="match status" value="1"/>
</dbReference>
<dbReference type="InterPro" id="IPR016035">
    <property type="entry name" value="Acyl_Trfase/lysoPLipase"/>
</dbReference>
<name>A0A1S2NBE9_9BURK</name>
<keyword evidence="3 4" id="KW-0443">Lipid metabolism</keyword>
<protein>
    <submittedName>
        <fullName evidence="6">Patatin-like phospholipase family protein</fullName>
    </submittedName>
</protein>
<evidence type="ECO:0000313" key="6">
    <source>
        <dbReference type="EMBL" id="OIJ41662.1"/>
    </source>
</evidence>